<dbReference type="RefSeq" id="XP_062648191.1">
    <property type="nucleotide sequence ID" value="XM_062795593.1"/>
</dbReference>
<feature type="compositionally biased region" description="Basic and acidic residues" evidence="1">
    <location>
        <begin position="93"/>
        <end position="107"/>
    </location>
</feature>
<dbReference type="Proteomes" id="UP001302602">
    <property type="component" value="Unassembled WGS sequence"/>
</dbReference>
<organism evidence="2 3">
    <name type="scientific">Parathielavia appendiculata</name>
    <dbReference type="NCBI Taxonomy" id="2587402"/>
    <lineage>
        <taxon>Eukaryota</taxon>
        <taxon>Fungi</taxon>
        <taxon>Dikarya</taxon>
        <taxon>Ascomycota</taxon>
        <taxon>Pezizomycotina</taxon>
        <taxon>Sordariomycetes</taxon>
        <taxon>Sordariomycetidae</taxon>
        <taxon>Sordariales</taxon>
        <taxon>Chaetomiaceae</taxon>
        <taxon>Parathielavia</taxon>
    </lineage>
</organism>
<feature type="region of interest" description="Disordered" evidence="1">
    <location>
        <begin position="299"/>
        <end position="330"/>
    </location>
</feature>
<reference evidence="2" key="1">
    <citation type="journal article" date="2023" name="Mol. Phylogenet. Evol.">
        <title>Genome-scale phylogeny and comparative genomics of the fungal order Sordariales.</title>
        <authorList>
            <person name="Hensen N."/>
            <person name="Bonometti L."/>
            <person name="Westerberg I."/>
            <person name="Brannstrom I.O."/>
            <person name="Guillou S."/>
            <person name="Cros-Aarteil S."/>
            <person name="Calhoun S."/>
            <person name="Haridas S."/>
            <person name="Kuo A."/>
            <person name="Mondo S."/>
            <person name="Pangilinan J."/>
            <person name="Riley R."/>
            <person name="LaButti K."/>
            <person name="Andreopoulos B."/>
            <person name="Lipzen A."/>
            <person name="Chen C."/>
            <person name="Yan M."/>
            <person name="Daum C."/>
            <person name="Ng V."/>
            <person name="Clum A."/>
            <person name="Steindorff A."/>
            <person name="Ohm R.A."/>
            <person name="Martin F."/>
            <person name="Silar P."/>
            <person name="Natvig D.O."/>
            <person name="Lalanne C."/>
            <person name="Gautier V."/>
            <person name="Ament-Velasquez S.L."/>
            <person name="Kruys A."/>
            <person name="Hutchinson M.I."/>
            <person name="Powell A.J."/>
            <person name="Barry K."/>
            <person name="Miller A.N."/>
            <person name="Grigoriev I.V."/>
            <person name="Debuchy R."/>
            <person name="Gladieux P."/>
            <person name="Hiltunen Thoren M."/>
            <person name="Johannesson H."/>
        </authorList>
    </citation>
    <scope>NUCLEOTIDE SEQUENCE</scope>
    <source>
        <strain evidence="2">CBS 731.68</strain>
    </source>
</reference>
<feature type="region of interest" description="Disordered" evidence="1">
    <location>
        <begin position="93"/>
        <end position="115"/>
    </location>
</feature>
<evidence type="ECO:0000313" key="3">
    <source>
        <dbReference type="Proteomes" id="UP001302602"/>
    </source>
</evidence>
<proteinExistence type="predicted"/>
<evidence type="ECO:0000256" key="1">
    <source>
        <dbReference type="SAM" id="MobiDB-lite"/>
    </source>
</evidence>
<keyword evidence="3" id="KW-1185">Reference proteome</keyword>
<dbReference type="EMBL" id="MU853227">
    <property type="protein sequence ID" value="KAK4124420.1"/>
    <property type="molecule type" value="Genomic_DNA"/>
</dbReference>
<comment type="caution">
    <text evidence="2">The sequence shown here is derived from an EMBL/GenBank/DDBJ whole genome shotgun (WGS) entry which is preliminary data.</text>
</comment>
<dbReference type="GeneID" id="87832361"/>
<dbReference type="AlphaFoldDB" id="A0AAN6U1U8"/>
<accession>A0AAN6U1U8</accession>
<protein>
    <submittedName>
        <fullName evidence="2">Uncharacterized protein</fullName>
    </submittedName>
</protein>
<evidence type="ECO:0000313" key="2">
    <source>
        <dbReference type="EMBL" id="KAK4124420.1"/>
    </source>
</evidence>
<name>A0AAN6U1U8_9PEZI</name>
<gene>
    <name evidence="2" type="ORF">N657DRAFT_671402</name>
</gene>
<feature type="compositionally biased region" description="Low complexity" evidence="1">
    <location>
        <begin position="301"/>
        <end position="311"/>
    </location>
</feature>
<reference evidence="2" key="2">
    <citation type="submission" date="2023-05" db="EMBL/GenBank/DDBJ databases">
        <authorList>
            <consortium name="Lawrence Berkeley National Laboratory"/>
            <person name="Steindorff A."/>
            <person name="Hensen N."/>
            <person name="Bonometti L."/>
            <person name="Westerberg I."/>
            <person name="Brannstrom I.O."/>
            <person name="Guillou S."/>
            <person name="Cros-Aarteil S."/>
            <person name="Calhoun S."/>
            <person name="Haridas S."/>
            <person name="Kuo A."/>
            <person name="Mondo S."/>
            <person name="Pangilinan J."/>
            <person name="Riley R."/>
            <person name="Labutti K."/>
            <person name="Andreopoulos B."/>
            <person name="Lipzen A."/>
            <person name="Chen C."/>
            <person name="Yanf M."/>
            <person name="Daum C."/>
            <person name="Ng V."/>
            <person name="Clum A."/>
            <person name="Ohm R."/>
            <person name="Martin F."/>
            <person name="Silar P."/>
            <person name="Natvig D."/>
            <person name="Lalanne C."/>
            <person name="Gautier V."/>
            <person name="Ament-Velasquez S.L."/>
            <person name="Kruys A."/>
            <person name="Hutchinson M.I."/>
            <person name="Powell A.J."/>
            <person name="Barry K."/>
            <person name="Miller A.N."/>
            <person name="Grigoriev I.V."/>
            <person name="Debuchy R."/>
            <person name="Gladieux P."/>
            <person name="Thoren M.H."/>
            <person name="Johannesson H."/>
        </authorList>
    </citation>
    <scope>NUCLEOTIDE SEQUENCE</scope>
    <source>
        <strain evidence="2">CBS 731.68</strain>
    </source>
</reference>
<sequence>MRPMVCGCRRLSDTFKKHEARLWSTGKQTVPMAQTILALMIVSITSNTFFPPSILCSRRSLEYQTTQHQNFSRSGSQSIPPSLLDRTCRREKMAGNNHSHADKRDSDAGNMDPSLIDPELMRLVDEAVREQTSNSIAGPVAAALDAASAENAVTNEATLAKPTAAEATIADDANTGHVAIAEQPSTAQRSTCQGVVAAAPAVKPAQAASALQPAGPLPPLPIFDDATQAQLNTLVARLPQALLPGAASRRPWLPEEDDLLMFLSDRRVSHRLISAHYLGRLGRTFFACETRASIIRRNRRAAANSSGSAQSDGRPWKCSRRKNGERSGLR</sequence>